<name>A0ABR7GF40_9FIRM</name>
<keyword evidence="8" id="KW-0449">Lipoprotein</keyword>
<feature type="domain" description="PBP" evidence="10">
    <location>
        <begin position="37"/>
        <end position="163"/>
    </location>
</feature>
<dbReference type="PANTHER" id="PTHR30570:SF1">
    <property type="entry name" value="PHOSPHATE-BINDING PROTEIN PSTS"/>
    <property type="match status" value="1"/>
</dbReference>
<keyword evidence="12" id="KW-1185">Reference proteome</keyword>
<evidence type="ECO:0000259" key="10">
    <source>
        <dbReference type="Pfam" id="PF12849"/>
    </source>
</evidence>
<evidence type="ECO:0000256" key="2">
    <source>
        <dbReference type="ARBA" id="ARBA00004193"/>
    </source>
</evidence>
<dbReference type="InterPro" id="IPR050811">
    <property type="entry name" value="Phosphate_ABC_transporter"/>
</dbReference>
<reference evidence="11 12" key="1">
    <citation type="submission" date="2020-08" db="EMBL/GenBank/DDBJ databases">
        <title>Genome public.</title>
        <authorList>
            <person name="Liu C."/>
            <person name="Sun Q."/>
        </authorList>
    </citation>
    <scope>NUCLEOTIDE SEQUENCE [LARGE SCALE GENOMIC DNA]</scope>
    <source>
        <strain evidence="11 12">NSJ-9</strain>
    </source>
</reference>
<comment type="subunit">
    <text evidence="4">The complex is composed of two ATP-binding proteins (PstB), two transmembrane proteins (PstC and PstA) and a solute-binding protein (PstS).</text>
</comment>
<evidence type="ECO:0000256" key="6">
    <source>
        <dbReference type="ARBA" id="ARBA00022729"/>
    </source>
</evidence>
<comment type="function">
    <text evidence="1">Part of the ABC transporter complex PstSACB involved in phosphate import.</text>
</comment>
<evidence type="ECO:0000256" key="9">
    <source>
        <dbReference type="SAM" id="MobiDB-lite"/>
    </source>
</evidence>
<evidence type="ECO:0000256" key="3">
    <source>
        <dbReference type="ARBA" id="ARBA00008725"/>
    </source>
</evidence>
<dbReference type="EMBL" id="JACOPG010000002">
    <property type="protein sequence ID" value="MBC5686060.1"/>
    <property type="molecule type" value="Genomic_DNA"/>
</dbReference>
<evidence type="ECO:0000256" key="5">
    <source>
        <dbReference type="ARBA" id="ARBA00022592"/>
    </source>
</evidence>
<feature type="domain" description="PBP" evidence="10">
    <location>
        <begin position="184"/>
        <end position="298"/>
    </location>
</feature>
<comment type="subcellular location">
    <subcellularLocation>
        <location evidence="2">Cell membrane</location>
        <topology evidence="2">Lipid-anchor</topology>
    </subcellularLocation>
</comment>
<keyword evidence="5" id="KW-0592">Phosphate transport</keyword>
<evidence type="ECO:0000256" key="8">
    <source>
        <dbReference type="ARBA" id="ARBA00023288"/>
    </source>
</evidence>
<dbReference type="RefSeq" id="WP_186854105.1">
    <property type="nucleotide sequence ID" value="NZ_JACOPG010000002.1"/>
</dbReference>
<dbReference type="Proteomes" id="UP000643810">
    <property type="component" value="Unassembled WGS sequence"/>
</dbReference>
<dbReference type="Pfam" id="PF12849">
    <property type="entry name" value="PBP_like_2"/>
    <property type="match status" value="2"/>
</dbReference>
<dbReference type="PROSITE" id="PS51257">
    <property type="entry name" value="PROKAR_LIPOPROTEIN"/>
    <property type="match status" value="1"/>
</dbReference>
<evidence type="ECO:0000256" key="1">
    <source>
        <dbReference type="ARBA" id="ARBA00002841"/>
    </source>
</evidence>
<evidence type="ECO:0000313" key="11">
    <source>
        <dbReference type="EMBL" id="MBC5686060.1"/>
    </source>
</evidence>
<gene>
    <name evidence="11" type="ORF">H8R94_05485</name>
</gene>
<comment type="caution">
    <text evidence="11">The sequence shown here is derived from an EMBL/GenBank/DDBJ whole genome shotgun (WGS) entry which is preliminary data.</text>
</comment>
<keyword evidence="6" id="KW-0732">Signal</keyword>
<dbReference type="InterPro" id="IPR024370">
    <property type="entry name" value="PBP_domain"/>
</dbReference>
<sequence>MKLKEIAATLLVVTLALGTMVGCGSKGNDNTADSADQTGASGDITILSREDGSGTRGAFVELFGIEEKDADGNKVDMTTEDAKITNSTSVMMTTVAGDVNSLGYISLGSLNDTVTAVKIDGVEATADNVSNGTYKIARPFNIATKGEDLSDAAQDFVNYILSKDGQQIITENGYISVGEGKEFTSNNASGKLVIAGSSSVTPVMEKLVEAYGKVNANVEIEVQESDSSTGMQSTIDGLCDIGMASRELKDSETEAGLVATEIAKDGIAVIVNNESGITDLTSDQVKQIYTGEILTWDEVK</sequence>
<accession>A0ABR7GF40</accession>
<keyword evidence="7" id="KW-0564">Palmitate</keyword>
<comment type="similarity">
    <text evidence="3">Belongs to the PstS family.</text>
</comment>
<feature type="region of interest" description="Disordered" evidence="9">
    <location>
        <begin position="26"/>
        <end position="47"/>
    </location>
</feature>
<evidence type="ECO:0000256" key="7">
    <source>
        <dbReference type="ARBA" id="ARBA00023139"/>
    </source>
</evidence>
<organism evidence="11 12">
    <name type="scientific">Roseburia lenta</name>
    <dbReference type="NCBI Taxonomy" id="2763061"/>
    <lineage>
        <taxon>Bacteria</taxon>
        <taxon>Bacillati</taxon>
        <taxon>Bacillota</taxon>
        <taxon>Clostridia</taxon>
        <taxon>Lachnospirales</taxon>
        <taxon>Lachnospiraceae</taxon>
        <taxon>Roseburia</taxon>
    </lineage>
</organism>
<dbReference type="PANTHER" id="PTHR30570">
    <property type="entry name" value="PERIPLASMIC PHOSPHATE BINDING COMPONENT OF PHOSPHATE ABC TRANSPORTER"/>
    <property type="match status" value="1"/>
</dbReference>
<dbReference type="Gene3D" id="3.40.190.10">
    <property type="entry name" value="Periplasmic binding protein-like II"/>
    <property type="match status" value="2"/>
</dbReference>
<dbReference type="SUPFAM" id="SSF53850">
    <property type="entry name" value="Periplasmic binding protein-like II"/>
    <property type="match status" value="2"/>
</dbReference>
<protein>
    <submittedName>
        <fullName evidence="11">Substrate-binding domain-containing protein</fullName>
    </submittedName>
</protein>
<keyword evidence="5" id="KW-0813">Transport</keyword>
<proteinExistence type="inferred from homology"/>
<evidence type="ECO:0000256" key="4">
    <source>
        <dbReference type="ARBA" id="ARBA00011529"/>
    </source>
</evidence>
<feature type="compositionally biased region" description="Polar residues" evidence="9">
    <location>
        <begin position="27"/>
        <end position="40"/>
    </location>
</feature>
<evidence type="ECO:0000313" key="12">
    <source>
        <dbReference type="Proteomes" id="UP000643810"/>
    </source>
</evidence>